<accession>A0A1X7U8T4</accession>
<protein>
    <submittedName>
        <fullName evidence="1">Uncharacterized protein</fullName>
    </submittedName>
</protein>
<evidence type="ECO:0000313" key="1">
    <source>
        <dbReference type="EnsemblMetazoa" id="Aqu2.1.24170_001"/>
    </source>
</evidence>
<dbReference type="InParanoid" id="A0A1X7U8T4"/>
<dbReference type="EnsemblMetazoa" id="Aqu2.1.24170_001">
    <property type="protein sequence ID" value="Aqu2.1.24170_001"/>
    <property type="gene ID" value="Aqu2.1.24170"/>
</dbReference>
<reference evidence="1" key="1">
    <citation type="submission" date="2017-05" db="UniProtKB">
        <authorList>
            <consortium name="EnsemblMetazoa"/>
        </authorList>
    </citation>
    <scope>IDENTIFICATION</scope>
</reference>
<sequence>YLRYDLVDGMISERDFAHMILHYASLSKQKKKQRVKRIKKKFGPKPNLGVNFEDVKFFDH</sequence>
<name>A0A1X7U8T4_AMPQE</name>
<dbReference type="AlphaFoldDB" id="A0A1X7U8T4"/>
<organism evidence="1">
    <name type="scientific">Amphimedon queenslandica</name>
    <name type="common">Sponge</name>
    <dbReference type="NCBI Taxonomy" id="400682"/>
    <lineage>
        <taxon>Eukaryota</taxon>
        <taxon>Metazoa</taxon>
        <taxon>Porifera</taxon>
        <taxon>Demospongiae</taxon>
        <taxon>Heteroscleromorpha</taxon>
        <taxon>Haplosclerida</taxon>
        <taxon>Niphatidae</taxon>
        <taxon>Amphimedon</taxon>
    </lineage>
</organism>
<proteinExistence type="predicted"/>